<evidence type="ECO:0008006" key="13">
    <source>
        <dbReference type="Google" id="ProtNLM"/>
    </source>
</evidence>
<evidence type="ECO:0000256" key="7">
    <source>
        <dbReference type="ARBA" id="ARBA00023180"/>
    </source>
</evidence>
<evidence type="ECO:0000256" key="1">
    <source>
        <dbReference type="ARBA" id="ARBA00004167"/>
    </source>
</evidence>
<dbReference type="InterPro" id="IPR021765">
    <property type="entry name" value="UstYa-like"/>
</dbReference>
<evidence type="ECO:0000256" key="10">
    <source>
        <dbReference type="SAM" id="Phobius"/>
    </source>
</evidence>
<keyword evidence="3 10" id="KW-0812">Transmembrane</keyword>
<keyword evidence="6 10" id="KW-0472">Membrane</keyword>
<comment type="pathway">
    <text evidence="2">Mycotoxin biosynthesis.</text>
</comment>
<feature type="transmembrane region" description="Helical" evidence="10">
    <location>
        <begin position="52"/>
        <end position="71"/>
    </location>
</feature>
<dbReference type="AlphaFoldDB" id="A0AA40B2R9"/>
<evidence type="ECO:0000256" key="6">
    <source>
        <dbReference type="ARBA" id="ARBA00023136"/>
    </source>
</evidence>
<dbReference type="Proteomes" id="UP001172159">
    <property type="component" value="Unassembled WGS sequence"/>
</dbReference>
<protein>
    <recommendedName>
        <fullName evidence="13">Cyclochlorotine biosynthesis protein O</fullName>
    </recommendedName>
</protein>
<keyword evidence="4 10" id="KW-1133">Transmembrane helix</keyword>
<comment type="similarity">
    <text evidence="8">Belongs to the ustYa family.</text>
</comment>
<evidence type="ECO:0000313" key="11">
    <source>
        <dbReference type="EMBL" id="KAK0726613.1"/>
    </source>
</evidence>
<evidence type="ECO:0000256" key="8">
    <source>
        <dbReference type="ARBA" id="ARBA00035112"/>
    </source>
</evidence>
<dbReference type="PANTHER" id="PTHR33365">
    <property type="entry name" value="YALI0B05434P"/>
    <property type="match status" value="1"/>
</dbReference>
<keyword evidence="12" id="KW-1185">Reference proteome</keyword>
<reference evidence="11" key="1">
    <citation type="submission" date="2023-06" db="EMBL/GenBank/DDBJ databases">
        <title>Genome-scale phylogeny and comparative genomics of the fungal order Sordariales.</title>
        <authorList>
            <consortium name="Lawrence Berkeley National Laboratory"/>
            <person name="Hensen N."/>
            <person name="Bonometti L."/>
            <person name="Westerberg I."/>
            <person name="Brannstrom I.O."/>
            <person name="Guillou S."/>
            <person name="Cros-Aarteil S."/>
            <person name="Calhoun S."/>
            <person name="Haridas S."/>
            <person name="Kuo A."/>
            <person name="Mondo S."/>
            <person name="Pangilinan J."/>
            <person name="Riley R."/>
            <person name="Labutti K."/>
            <person name="Andreopoulos B."/>
            <person name="Lipzen A."/>
            <person name="Chen C."/>
            <person name="Yanf M."/>
            <person name="Daum C."/>
            <person name="Ng V."/>
            <person name="Clum A."/>
            <person name="Steindorff A."/>
            <person name="Ohm R."/>
            <person name="Martin F."/>
            <person name="Silar P."/>
            <person name="Natvig D."/>
            <person name="Lalanne C."/>
            <person name="Gautier V."/>
            <person name="Ament-Velasquez S.L."/>
            <person name="Kruys A."/>
            <person name="Hutchinson M.I."/>
            <person name="Powell A.J."/>
            <person name="Barry K."/>
            <person name="Miller A.N."/>
            <person name="Grigoriev I.V."/>
            <person name="Debuchy R."/>
            <person name="Gladieux P."/>
            <person name="Thoren M.H."/>
            <person name="Johannesson H."/>
        </authorList>
    </citation>
    <scope>NUCLEOTIDE SEQUENCE</scope>
    <source>
        <strain evidence="11">CBS 540.89</strain>
    </source>
</reference>
<dbReference type="EMBL" id="JAUKTV010000010">
    <property type="protein sequence ID" value="KAK0726613.1"/>
    <property type="molecule type" value="Genomic_DNA"/>
</dbReference>
<comment type="caution">
    <text evidence="11">The sequence shown here is derived from an EMBL/GenBank/DDBJ whole genome shotgun (WGS) entry which is preliminary data.</text>
</comment>
<proteinExistence type="inferred from homology"/>
<evidence type="ECO:0000313" key="12">
    <source>
        <dbReference type="Proteomes" id="UP001172159"/>
    </source>
</evidence>
<evidence type="ECO:0000256" key="5">
    <source>
        <dbReference type="ARBA" id="ARBA00023026"/>
    </source>
</evidence>
<feature type="region of interest" description="Disordered" evidence="9">
    <location>
        <begin position="17"/>
        <end position="41"/>
    </location>
</feature>
<dbReference type="PANTHER" id="PTHR33365:SF4">
    <property type="entry name" value="CYCLOCHLOROTINE BIOSYNTHESIS PROTEIN O"/>
    <property type="match status" value="1"/>
</dbReference>
<keyword evidence="7" id="KW-0325">Glycoprotein</keyword>
<name>A0AA40B2R9_9PEZI</name>
<dbReference type="GO" id="GO:0043386">
    <property type="term" value="P:mycotoxin biosynthetic process"/>
    <property type="evidence" value="ECO:0007669"/>
    <property type="project" value="InterPro"/>
</dbReference>
<keyword evidence="5" id="KW-0843">Virulence</keyword>
<sequence>MFLHSKIRYTWLRNPHSKKATDSRDDLGDGPYSERLLPQQEEHRPLRSKSTIILWLVLPLSLFFNFIALFGKFARESTDHLLTYSPALPVIKYERVVFSSAFGAQVSPFQGKPSPENNKLWEGLYNFGISRVSAEEARPMDNKTLPIPGEEGGYIIQLAVFHQLHCLASNIIRKGIYYGVDMTNVDDLMGIEHIDHCIDMLRQSLMCSSDVTPLTFSRKTLQDPMQGVAEVIHTCRNFPQIQKWAWDRRVTSVIDKDTVVQDDPLGWGSYTTKGSNEVGEFALIVVNSDLPEW</sequence>
<accession>A0AA40B2R9</accession>
<gene>
    <name evidence="11" type="ORF">B0T21DRAFT_413937</name>
</gene>
<evidence type="ECO:0000256" key="9">
    <source>
        <dbReference type="SAM" id="MobiDB-lite"/>
    </source>
</evidence>
<dbReference type="Pfam" id="PF11807">
    <property type="entry name" value="UstYa"/>
    <property type="match status" value="1"/>
</dbReference>
<comment type="subcellular location">
    <subcellularLocation>
        <location evidence="1">Membrane</location>
        <topology evidence="1">Single-pass membrane protein</topology>
    </subcellularLocation>
</comment>
<evidence type="ECO:0000256" key="4">
    <source>
        <dbReference type="ARBA" id="ARBA00022989"/>
    </source>
</evidence>
<dbReference type="GO" id="GO:0016020">
    <property type="term" value="C:membrane"/>
    <property type="evidence" value="ECO:0007669"/>
    <property type="project" value="UniProtKB-SubCell"/>
</dbReference>
<organism evidence="11 12">
    <name type="scientific">Apiosordaria backusii</name>
    <dbReference type="NCBI Taxonomy" id="314023"/>
    <lineage>
        <taxon>Eukaryota</taxon>
        <taxon>Fungi</taxon>
        <taxon>Dikarya</taxon>
        <taxon>Ascomycota</taxon>
        <taxon>Pezizomycotina</taxon>
        <taxon>Sordariomycetes</taxon>
        <taxon>Sordariomycetidae</taxon>
        <taxon>Sordariales</taxon>
        <taxon>Lasiosphaeriaceae</taxon>
        <taxon>Apiosordaria</taxon>
    </lineage>
</organism>
<evidence type="ECO:0000256" key="3">
    <source>
        <dbReference type="ARBA" id="ARBA00022692"/>
    </source>
</evidence>
<evidence type="ECO:0000256" key="2">
    <source>
        <dbReference type="ARBA" id="ARBA00004685"/>
    </source>
</evidence>